<evidence type="ECO:0000313" key="2">
    <source>
        <dbReference type="Proteomes" id="UP000789525"/>
    </source>
</evidence>
<proteinExistence type="predicted"/>
<reference evidence="1" key="1">
    <citation type="submission" date="2021-06" db="EMBL/GenBank/DDBJ databases">
        <authorList>
            <person name="Kallberg Y."/>
            <person name="Tangrot J."/>
            <person name="Rosling A."/>
        </authorList>
    </citation>
    <scope>NUCLEOTIDE SEQUENCE</scope>
    <source>
        <strain evidence="1">CL356</strain>
    </source>
</reference>
<accession>A0ACA9Q7H7</accession>
<protein>
    <submittedName>
        <fullName evidence="1">16679_t:CDS:1</fullName>
    </submittedName>
</protein>
<feature type="non-terminal residue" evidence="1">
    <location>
        <position position="98"/>
    </location>
</feature>
<sequence>MSSYVYELPTTGSIVFGDFIVDQIGKYSHTITNATSVVGLQADLAFSLLTYASALSNLAASSVNSLGLYERERAITDTQRKVKDEKLNFSVQLLLKAA</sequence>
<name>A0ACA9Q7H7_9GLOM</name>
<organism evidence="1 2">
    <name type="scientific">Acaulospora colombiana</name>
    <dbReference type="NCBI Taxonomy" id="27376"/>
    <lineage>
        <taxon>Eukaryota</taxon>
        <taxon>Fungi</taxon>
        <taxon>Fungi incertae sedis</taxon>
        <taxon>Mucoromycota</taxon>
        <taxon>Glomeromycotina</taxon>
        <taxon>Glomeromycetes</taxon>
        <taxon>Diversisporales</taxon>
        <taxon>Acaulosporaceae</taxon>
        <taxon>Acaulospora</taxon>
    </lineage>
</organism>
<evidence type="ECO:0000313" key="1">
    <source>
        <dbReference type="EMBL" id="CAG8739010.1"/>
    </source>
</evidence>
<dbReference type="EMBL" id="CAJVPT010046910">
    <property type="protein sequence ID" value="CAG8739010.1"/>
    <property type="molecule type" value="Genomic_DNA"/>
</dbReference>
<gene>
    <name evidence="1" type="ORF">ACOLOM_LOCUS12063</name>
</gene>
<dbReference type="Proteomes" id="UP000789525">
    <property type="component" value="Unassembled WGS sequence"/>
</dbReference>
<comment type="caution">
    <text evidence="1">The sequence shown here is derived from an EMBL/GenBank/DDBJ whole genome shotgun (WGS) entry which is preliminary data.</text>
</comment>
<keyword evidence="2" id="KW-1185">Reference proteome</keyword>